<dbReference type="AlphaFoldDB" id="A0A109JWD0"/>
<dbReference type="InterPro" id="IPR005829">
    <property type="entry name" value="Sugar_transporter_CS"/>
</dbReference>
<feature type="transmembrane region" description="Helical" evidence="5">
    <location>
        <begin position="332"/>
        <end position="357"/>
    </location>
</feature>
<keyword evidence="8" id="KW-1185">Reference proteome</keyword>
<dbReference type="PROSITE" id="PS00217">
    <property type="entry name" value="SUGAR_TRANSPORT_2"/>
    <property type="match status" value="1"/>
</dbReference>
<dbReference type="Proteomes" id="UP000057737">
    <property type="component" value="Unassembled WGS sequence"/>
</dbReference>
<feature type="transmembrane region" description="Helical" evidence="5">
    <location>
        <begin position="157"/>
        <end position="177"/>
    </location>
</feature>
<evidence type="ECO:0000256" key="5">
    <source>
        <dbReference type="SAM" id="Phobius"/>
    </source>
</evidence>
<dbReference type="InterPro" id="IPR036259">
    <property type="entry name" value="MFS_trans_sf"/>
</dbReference>
<accession>A0A109JWD0</accession>
<feature type="transmembrane region" description="Helical" evidence="5">
    <location>
        <begin position="306"/>
        <end position="326"/>
    </location>
</feature>
<dbReference type="EMBL" id="LNCU01000054">
    <property type="protein sequence ID" value="KWV56281.1"/>
    <property type="molecule type" value="Genomic_DNA"/>
</dbReference>
<feature type="transmembrane region" description="Helical" evidence="5">
    <location>
        <begin position="233"/>
        <end position="254"/>
    </location>
</feature>
<feature type="transmembrane region" description="Helical" evidence="5">
    <location>
        <begin position="274"/>
        <end position="294"/>
    </location>
</feature>
<evidence type="ECO:0000256" key="4">
    <source>
        <dbReference type="ARBA" id="ARBA00023136"/>
    </source>
</evidence>
<dbReference type="OrthoDB" id="9784658at2"/>
<feature type="transmembrane region" description="Helical" evidence="5">
    <location>
        <begin position="369"/>
        <end position="392"/>
    </location>
</feature>
<feature type="transmembrane region" description="Helical" evidence="5">
    <location>
        <begin position="66"/>
        <end position="90"/>
    </location>
</feature>
<feature type="transmembrane region" description="Helical" evidence="5">
    <location>
        <begin position="183"/>
        <end position="202"/>
    </location>
</feature>
<dbReference type="SUPFAM" id="SSF103473">
    <property type="entry name" value="MFS general substrate transporter"/>
    <property type="match status" value="1"/>
</dbReference>
<dbReference type="InterPro" id="IPR011701">
    <property type="entry name" value="MFS"/>
</dbReference>
<dbReference type="Gene3D" id="1.20.1250.20">
    <property type="entry name" value="MFS general substrate transporter like domains"/>
    <property type="match status" value="2"/>
</dbReference>
<reference evidence="7 8" key="1">
    <citation type="submission" date="2015-11" db="EMBL/GenBank/DDBJ databases">
        <title>Draft Genome Sequence of the Strain BR 10303 (Bradyrhizobium sp.) isolated from nodules of Centrolobium paraense.</title>
        <authorList>
            <person name="Zelli J.E."/>
            <person name="Simoes-Araujo J.L."/>
            <person name="Barauna A.C."/>
            <person name="Silva K."/>
        </authorList>
    </citation>
    <scope>NUCLEOTIDE SEQUENCE [LARGE SCALE GENOMIC DNA]</scope>
    <source>
        <strain evidence="7 8">BR 10303</strain>
    </source>
</reference>
<proteinExistence type="predicted"/>
<evidence type="ECO:0000259" key="6">
    <source>
        <dbReference type="PROSITE" id="PS50850"/>
    </source>
</evidence>
<evidence type="ECO:0000256" key="3">
    <source>
        <dbReference type="ARBA" id="ARBA00022989"/>
    </source>
</evidence>
<feature type="transmembrane region" description="Helical" evidence="5">
    <location>
        <begin position="398"/>
        <end position="419"/>
    </location>
</feature>
<evidence type="ECO:0000256" key="2">
    <source>
        <dbReference type="ARBA" id="ARBA00022692"/>
    </source>
</evidence>
<organism evidence="7 8">
    <name type="scientific">Bradyrhizobium macuxiense</name>
    <dbReference type="NCBI Taxonomy" id="1755647"/>
    <lineage>
        <taxon>Bacteria</taxon>
        <taxon>Pseudomonadati</taxon>
        <taxon>Pseudomonadota</taxon>
        <taxon>Alphaproteobacteria</taxon>
        <taxon>Hyphomicrobiales</taxon>
        <taxon>Nitrobacteraceae</taxon>
        <taxon>Bradyrhizobium</taxon>
    </lineage>
</organism>
<comment type="subcellular location">
    <subcellularLocation>
        <location evidence="1">Membrane</location>
        <topology evidence="1">Multi-pass membrane protein</topology>
    </subcellularLocation>
</comment>
<keyword evidence="4 5" id="KW-0472">Membrane</keyword>
<feature type="transmembrane region" description="Helical" evidence="5">
    <location>
        <begin position="102"/>
        <end position="126"/>
    </location>
</feature>
<dbReference type="PANTHER" id="PTHR23508">
    <property type="entry name" value="CARBOXYLIC ACID TRANSPORTER PROTEIN HOMOLOG"/>
    <property type="match status" value="1"/>
</dbReference>
<dbReference type="Pfam" id="PF07690">
    <property type="entry name" value="MFS_1"/>
    <property type="match status" value="1"/>
</dbReference>
<sequence>MTESTVDTIAPSVEATGAVSPRKVFWATWFGWMLDGFDSSMYAYILVAALSELLPASGIEASKANIGIYGGFLFSIFMLGWACSMVWGWAADRYGRVKIMCWTVLVYSVFTALCGLATGIVMFALFRFVAGFGIGGEWAAGTPLLQESVPENTRVRLAGWLHTATPTGLFLAAAVTLAVGSTLGWRGMFLIGILPALLIAYLRSNIPEPAHSASRERPSVKALFAGDQARTTWAAALMMACIIFGLWSSNFWAPTVIATKLVAAGATPAHAQEMGAVAGLITNVGTLIGCFLVPSITGWLGSRRRTAVLFFIGGLISVVVSYEVAIEWLNSLTLFMVLLPVLGFFTNGVFGLFTIWLPEMFPSALRGTGSGFAFSMGRVLGAAGPTLIGALAARTGSFPLAISMLSLIYVIGLPLIALAPETAGKPLAK</sequence>
<dbReference type="PROSITE" id="PS50850">
    <property type="entry name" value="MFS"/>
    <property type="match status" value="1"/>
</dbReference>
<dbReference type="GO" id="GO:0005886">
    <property type="term" value="C:plasma membrane"/>
    <property type="evidence" value="ECO:0007669"/>
    <property type="project" value="TreeGrafter"/>
</dbReference>
<protein>
    <submittedName>
        <fullName evidence="7">MFS transporter</fullName>
    </submittedName>
</protein>
<evidence type="ECO:0000313" key="7">
    <source>
        <dbReference type="EMBL" id="KWV56281.1"/>
    </source>
</evidence>
<gene>
    <name evidence="7" type="ORF">AS156_04820</name>
</gene>
<comment type="caution">
    <text evidence="7">The sequence shown here is derived from an EMBL/GenBank/DDBJ whole genome shotgun (WGS) entry which is preliminary data.</text>
</comment>
<dbReference type="GO" id="GO:0046943">
    <property type="term" value="F:carboxylic acid transmembrane transporter activity"/>
    <property type="evidence" value="ECO:0007669"/>
    <property type="project" value="TreeGrafter"/>
</dbReference>
<evidence type="ECO:0000313" key="8">
    <source>
        <dbReference type="Proteomes" id="UP000057737"/>
    </source>
</evidence>
<feature type="domain" description="Major facilitator superfamily (MFS) profile" evidence="6">
    <location>
        <begin position="24"/>
        <end position="424"/>
    </location>
</feature>
<evidence type="ECO:0000256" key="1">
    <source>
        <dbReference type="ARBA" id="ARBA00004141"/>
    </source>
</evidence>
<name>A0A109JWD0_9BRAD</name>
<dbReference type="InterPro" id="IPR020846">
    <property type="entry name" value="MFS_dom"/>
</dbReference>
<keyword evidence="3 5" id="KW-1133">Transmembrane helix</keyword>
<keyword evidence="2 5" id="KW-0812">Transmembrane</keyword>
<feature type="transmembrane region" description="Helical" evidence="5">
    <location>
        <begin position="41"/>
        <end position="59"/>
    </location>
</feature>
<dbReference type="PANTHER" id="PTHR23508:SF10">
    <property type="entry name" value="CARBOXYLIC ACID TRANSPORTER PROTEIN HOMOLOG"/>
    <property type="match status" value="1"/>
</dbReference>
<dbReference type="RefSeq" id="WP_066506834.1">
    <property type="nucleotide sequence ID" value="NZ_LNCU01000054.1"/>
</dbReference>